<keyword evidence="1" id="KW-0067">ATP-binding</keyword>
<organism evidence="1 2">
    <name type="scientific">Vermiconidia calcicola</name>
    <dbReference type="NCBI Taxonomy" id="1690605"/>
    <lineage>
        <taxon>Eukaryota</taxon>
        <taxon>Fungi</taxon>
        <taxon>Dikarya</taxon>
        <taxon>Ascomycota</taxon>
        <taxon>Pezizomycotina</taxon>
        <taxon>Dothideomycetes</taxon>
        <taxon>Dothideomycetidae</taxon>
        <taxon>Mycosphaerellales</taxon>
        <taxon>Extremaceae</taxon>
        <taxon>Vermiconidia</taxon>
    </lineage>
</organism>
<keyword evidence="1" id="KW-0547">Nucleotide-binding</keyword>
<keyword evidence="1" id="KW-0347">Helicase</keyword>
<reference evidence="1" key="1">
    <citation type="submission" date="2023-07" db="EMBL/GenBank/DDBJ databases">
        <title>Black Yeasts Isolated from many extreme environments.</title>
        <authorList>
            <person name="Coleine C."/>
            <person name="Stajich J.E."/>
            <person name="Selbmann L."/>
        </authorList>
    </citation>
    <scope>NUCLEOTIDE SEQUENCE</scope>
    <source>
        <strain evidence="1">CCFEE 5714</strain>
    </source>
</reference>
<protein>
    <submittedName>
        <fullName evidence="1">ATP-dependent RNA helicase ddx3x</fullName>
        <ecNumber evidence="1">3.6.4.13</ecNumber>
    </submittedName>
</protein>
<keyword evidence="1" id="KW-0378">Hydrolase</keyword>
<name>A0ACC3MMR7_9PEZI</name>
<dbReference type="EMBL" id="JAUTXU010000212">
    <property type="protein sequence ID" value="KAK3698292.1"/>
    <property type="molecule type" value="Genomic_DNA"/>
</dbReference>
<comment type="caution">
    <text evidence="1">The sequence shown here is derived from an EMBL/GenBank/DDBJ whole genome shotgun (WGS) entry which is preliminary data.</text>
</comment>
<dbReference type="EC" id="3.6.4.13" evidence="1"/>
<gene>
    <name evidence="1" type="primary">DDX3X</name>
    <name evidence="1" type="ORF">LTR37_017000</name>
</gene>
<sequence length="739" mass="81589">MSDIGGEPVDPLIGLSHHEKLAILAKRDRNRESKIHKAQEAEYEAMKAVVKADDCAQNDEQTMVRRTQVRVVTNVLRNASKQLIEAKSTAKALKDNVTELEVQLAVDKNNTILQGRVTEARRAASAAVSQEATVELRYDSAKSAKDSLDRFPRTELQVAVDDATAHADECAAMTEAFKQGLVDIQEPRGDSKKNRSWGECGVRPELAVSLEANGLPTPWPAQVFVLDKFLKENMNMVMNGSYAVGKNTAAYVVIIEESLARNKAVREQERREKQAKLLNENNMIYEEMDAVPLNEKRNRTDRIEPLAIIVVPTHLLAAQHAMDLREFIELSQNKLTMAVVHGKAPNPKKGDDRNYAPIDILICTAGRLMDLCEKTAITSKAKISLRHLRLVVWDDARQLFGPDLHHERQDHICRVIRHIEQNTLPGKNATKHLIITPSMPVKLAGQVYGALFEGRQVAENYWGGTDDDATLPQLLFIDVSDKTIYDTHQAVANGRPRTAALAEALDICKKEPKLDDDKTRSVLIAVSSRLSCQEVRDSVTRMAGDAKNQVYSLTSDNSPDVNETTLKLFAQGEFSYLVSTQVYAKGLHLPCLPVVVCYEIYGSEEIGSKMDMWSVLESRTRRVGKPGLCITLLDPTRDEDLITSLVTYLTDHKYPIPSFMSAVVAKAAGKTNESVAWPSDRNPSSSIEGIANGNADNMTTGEGASSGGSPKHPELDAQIDEQGDQVLEASMDAPKAKPV</sequence>
<proteinExistence type="predicted"/>
<dbReference type="Proteomes" id="UP001281147">
    <property type="component" value="Unassembled WGS sequence"/>
</dbReference>
<accession>A0ACC3MMR7</accession>
<evidence type="ECO:0000313" key="1">
    <source>
        <dbReference type="EMBL" id="KAK3698292.1"/>
    </source>
</evidence>
<evidence type="ECO:0000313" key="2">
    <source>
        <dbReference type="Proteomes" id="UP001281147"/>
    </source>
</evidence>
<keyword evidence="2" id="KW-1185">Reference proteome</keyword>